<comment type="caution">
    <text evidence="1">The sequence shown here is derived from an EMBL/GenBank/DDBJ whole genome shotgun (WGS) entry which is preliminary data.</text>
</comment>
<proteinExistence type="predicted"/>
<evidence type="ECO:0000313" key="1">
    <source>
        <dbReference type="EMBL" id="GAG82736.1"/>
    </source>
</evidence>
<dbReference type="AlphaFoldDB" id="X1CET5"/>
<organism evidence="1">
    <name type="scientific">marine sediment metagenome</name>
    <dbReference type="NCBI Taxonomy" id="412755"/>
    <lineage>
        <taxon>unclassified sequences</taxon>
        <taxon>metagenomes</taxon>
        <taxon>ecological metagenomes</taxon>
    </lineage>
</organism>
<name>X1CET5_9ZZZZ</name>
<protein>
    <recommendedName>
        <fullName evidence="2">Type II secretion system protein GspG C-terminal domain-containing protein</fullName>
    </recommendedName>
</protein>
<accession>X1CET5</accession>
<evidence type="ECO:0008006" key="2">
    <source>
        <dbReference type="Google" id="ProtNLM"/>
    </source>
</evidence>
<dbReference type="EMBL" id="BART01019168">
    <property type="protein sequence ID" value="GAG82736.1"/>
    <property type="molecule type" value="Genomic_DNA"/>
</dbReference>
<reference evidence="1" key="1">
    <citation type="journal article" date="2014" name="Front. Microbiol.">
        <title>High frequency of phylogenetically diverse reductive dehalogenase-homologous genes in deep subseafloor sedimentary metagenomes.</title>
        <authorList>
            <person name="Kawai M."/>
            <person name="Futagami T."/>
            <person name="Toyoda A."/>
            <person name="Takaki Y."/>
            <person name="Nishi S."/>
            <person name="Hori S."/>
            <person name="Arai W."/>
            <person name="Tsubouchi T."/>
            <person name="Morono Y."/>
            <person name="Uchiyama I."/>
            <person name="Ito T."/>
            <person name="Fujiyama A."/>
            <person name="Inagaki F."/>
            <person name="Takami H."/>
        </authorList>
    </citation>
    <scope>NUCLEOTIDE SEQUENCE</scope>
    <source>
        <strain evidence="1">Expedition CK06-06</strain>
    </source>
</reference>
<sequence length="65" mass="7407">MLDILSEVPTDPFSGKPLIYRRTPSGFIVYSVGSNGKDDGGRETREITKILAEKDDDWVWYEGRE</sequence>
<gene>
    <name evidence="1" type="ORF">S01H4_35949</name>
</gene>